<evidence type="ECO:0000313" key="3">
    <source>
        <dbReference type="Proteomes" id="UP001141259"/>
    </source>
</evidence>
<evidence type="ECO:0000256" key="1">
    <source>
        <dbReference type="SAM" id="Phobius"/>
    </source>
</evidence>
<dbReference type="RefSeq" id="WP_259623047.1">
    <property type="nucleotide sequence ID" value="NZ_JANYMP010000004.1"/>
</dbReference>
<keyword evidence="1" id="KW-0472">Membrane</keyword>
<dbReference type="EMBL" id="JANYMP010000004">
    <property type="protein sequence ID" value="MCS7477550.1"/>
    <property type="molecule type" value="Genomic_DNA"/>
</dbReference>
<sequence length="259" mass="27492">MKAIAWIVLLVGLVCTALFVATGLTGEDQFSWLNGWMAGPIILLFVAPMLFSFAGKLGGGFASLTGGVPKAFFGAPIGMGTVVGVARTGLSVNDQPQLDIQLDVDTPDGRSFRGTARQIVDLTEMASVQPGAVLPVRYLPDGRVALATDASQHELQAALDHVQLAKGHITPQQLHIARNGTETQAVVLSMAPTGEVRQGRSVVVLALRVTRPDQSMFDVTQEKALPPNAIRHVQPGSVVRVMYLPHDESEVAVLLSLVS</sequence>
<feature type="transmembrane region" description="Helical" evidence="1">
    <location>
        <begin position="36"/>
        <end position="54"/>
    </location>
</feature>
<dbReference type="AlphaFoldDB" id="A0A9X2VJ23"/>
<accession>A0A9X2VJ23</accession>
<keyword evidence="1" id="KW-1133">Transmembrane helix</keyword>
<comment type="caution">
    <text evidence="2">The sequence shown here is derived from an EMBL/GenBank/DDBJ whole genome shotgun (WGS) entry which is preliminary data.</text>
</comment>
<protein>
    <submittedName>
        <fullName evidence="2">Uncharacterized protein</fullName>
    </submittedName>
</protein>
<keyword evidence="1" id="KW-0812">Transmembrane</keyword>
<organism evidence="2 3">
    <name type="scientific">Umezawaea endophytica</name>
    <dbReference type="NCBI Taxonomy" id="1654476"/>
    <lineage>
        <taxon>Bacteria</taxon>
        <taxon>Bacillati</taxon>
        <taxon>Actinomycetota</taxon>
        <taxon>Actinomycetes</taxon>
        <taxon>Pseudonocardiales</taxon>
        <taxon>Pseudonocardiaceae</taxon>
        <taxon>Umezawaea</taxon>
    </lineage>
</organism>
<evidence type="ECO:0000313" key="2">
    <source>
        <dbReference type="EMBL" id="MCS7477550.1"/>
    </source>
</evidence>
<proteinExistence type="predicted"/>
<reference evidence="2" key="1">
    <citation type="submission" date="2022-08" db="EMBL/GenBank/DDBJ databases">
        <authorList>
            <person name="Tistechok S."/>
            <person name="Samborskyy M."/>
            <person name="Roman I."/>
        </authorList>
    </citation>
    <scope>NUCLEOTIDE SEQUENCE</scope>
    <source>
        <strain evidence="2">DSM 103496</strain>
    </source>
</reference>
<name>A0A9X2VJ23_9PSEU</name>
<keyword evidence="3" id="KW-1185">Reference proteome</keyword>
<dbReference type="Proteomes" id="UP001141259">
    <property type="component" value="Unassembled WGS sequence"/>
</dbReference>
<gene>
    <name evidence="2" type="ORF">NZH93_11850</name>
</gene>